<sequence>MKAKVESAKKCVDSQIYDSEAGERLIKTLNGRFQALKASPPNSHLRQQNDSFGAFRDFQQAFWDAGDIFIKLSDCDQSLYQNLNESNNYNQNQIDTQIIMSTQRPYSRLSREESAPLSKTSDFLNNSPNNLSRSDIQNSTFLAIEDELKNLSKDFYSKPFNELKKQKSDYLAILLQRVESEISNRQTQIKANDEKLANLDKALAEKQTSQNALDQSLVYSIWGMIAALTVLFISLRFFPEAIALRMIQDRSVVEVMSMAFILLTIIILGTGDRIGKEALGTLLGTIAGYIFGRKMGESSPNKNNDDEAPPRSTTPAPLSKTRLPKQR</sequence>
<evidence type="ECO:0000256" key="1">
    <source>
        <dbReference type="SAM" id="MobiDB-lite"/>
    </source>
</evidence>
<name>A0A177NNV4_9GAMM</name>
<evidence type="ECO:0000313" key="3">
    <source>
        <dbReference type="EMBL" id="OAI19571.1"/>
    </source>
</evidence>
<dbReference type="AlphaFoldDB" id="A0A177NNV4"/>
<evidence type="ECO:0000313" key="4">
    <source>
        <dbReference type="Proteomes" id="UP000077628"/>
    </source>
</evidence>
<feature type="region of interest" description="Disordered" evidence="1">
    <location>
        <begin position="297"/>
        <end position="327"/>
    </location>
</feature>
<comment type="caution">
    <text evidence="3">The sequence shown here is derived from an EMBL/GenBank/DDBJ whole genome shotgun (WGS) entry which is preliminary data.</text>
</comment>
<feature type="transmembrane region" description="Helical" evidence="2">
    <location>
        <begin position="217"/>
        <end position="239"/>
    </location>
</feature>
<keyword evidence="2" id="KW-0812">Transmembrane</keyword>
<organism evidence="3 4">
    <name type="scientific">Methylomonas koyamae</name>
    <dbReference type="NCBI Taxonomy" id="702114"/>
    <lineage>
        <taxon>Bacteria</taxon>
        <taxon>Pseudomonadati</taxon>
        <taxon>Pseudomonadota</taxon>
        <taxon>Gammaproteobacteria</taxon>
        <taxon>Methylococcales</taxon>
        <taxon>Methylococcaceae</taxon>
        <taxon>Methylomonas</taxon>
    </lineage>
</organism>
<feature type="transmembrane region" description="Helical" evidence="2">
    <location>
        <begin position="251"/>
        <end position="268"/>
    </location>
</feature>
<dbReference type="Proteomes" id="UP000077628">
    <property type="component" value="Unassembled WGS sequence"/>
</dbReference>
<protein>
    <submittedName>
        <fullName evidence="3">Uncharacterized protein</fullName>
    </submittedName>
</protein>
<gene>
    <name evidence="3" type="ORF">A1355_04275</name>
</gene>
<proteinExistence type="predicted"/>
<accession>A0A177NNV4</accession>
<dbReference type="STRING" id="702114.A1355_04275"/>
<keyword evidence="4" id="KW-1185">Reference proteome</keyword>
<evidence type="ECO:0000256" key="2">
    <source>
        <dbReference type="SAM" id="Phobius"/>
    </source>
</evidence>
<reference evidence="4" key="1">
    <citation type="submission" date="2016-03" db="EMBL/GenBank/DDBJ databases">
        <authorList>
            <person name="Heylen K."/>
            <person name="De Vos P."/>
            <person name="Vekeman B."/>
        </authorList>
    </citation>
    <scope>NUCLEOTIDE SEQUENCE [LARGE SCALE GENOMIC DNA]</scope>
    <source>
        <strain evidence="4">R-45383</strain>
    </source>
</reference>
<dbReference type="EMBL" id="LUUK01000156">
    <property type="protein sequence ID" value="OAI19571.1"/>
    <property type="molecule type" value="Genomic_DNA"/>
</dbReference>
<keyword evidence="2" id="KW-0472">Membrane</keyword>
<keyword evidence="2" id="KW-1133">Transmembrane helix</keyword>